<evidence type="ECO:0000256" key="1">
    <source>
        <dbReference type="ARBA" id="ARBA00010641"/>
    </source>
</evidence>
<evidence type="ECO:0000256" key="2">
    <source>
        <dbReference type="ARBA" id="ARBA00023015"/>
    </source>
</evidence>
<evidence type="ECO:0000313" key="10">
    <source>
        <dbReference type="EMBL" id="MVO89477.1"/>
    </source>
</evidence>
<protein>
    <recommendedName>
        <fullName evidence="6">RNA polymerase sigma factor</fullName>
    </recommendedName>
</protein>
<proteinExistence type="inferred from homology"/>
<dbReference type="Gene3D" id="1.10.10.10">
    <property type="entry name" value="Winged helix-like DNA-binding domain superfamily/Winged helix DNA-binding domain"/>
    <property type="match status" value="1"/>
</dbReference>
<evidence type="ECO:0000256" key="4">
    <source>
        <dbReference type="ARBA" id="ARBA00023125"/>
    </source>
</evidence>
<keyword evidence="4 6" id="KW-0238">DNA-binding</keyword>
<dbReference type="SUPFAM" id="SSF88946">
    <property type="entry name" value="Sigma2 domain of RNA polymerase sigma factors"/>
    <property type="match status" value="1"/>
</dbReference>
<feature type="region of interest" description="Disordered" evidence="7">
    <location>
        <begin position="88"/>
        <end position="125"/>
    </location>
</feature>
<dbReference type="PANTHER" id="PTHR43133:SF62">
    <property type="entry name" value="RNA POLYMERASE SIGMA FACTOR SIGZ"/>
    <property type="match status" value="1"/>
</dbReference>
<dbReference type="SUPFAM" id="SSF88659">
    <property type="entry name" value="Sigma3 and sigma4 domains of RNA polymerase sigma factors"/>
    <property type="match status" value="1"/>
</dbReference>
<keyword evidence="11" id="KW-1185">Reference proteome</keyword>
<keyword evidence="5 6" id="KW-0804">Transcription</keyword>
<dbReference type="PANTHER" id="PTHR43133">
    <property type="entry name" value="RNA POLYMERASE ECF-TYPE SIGMA FACTO"/>
    <property type="match status" value="1"/>
</dbReference>
<comment type="similarity">
    <text evidence="1 6">Belongs to the sigma-70 factor family. ECF subfamily.</text>
</comment>
<evidence type="ECO:0000259" key="9">
    <source>
        <dbReference type="Pfam" id="PF04545"/>
    </source>
</evidence>
<evidence type="ECO:0000256" key="5">
    <source>
        <dbReference type="ARBA" id="ARBA00023163"/>
    </source>
</evidence>
<dbReference type="PROSITE" id="PS01063">
    <property type="entry name" value="SIGMA70_ECF"/>
    <property type="match status" value="1"/>
</dbReference>
<feature type="compositionally biased region" description="Low complexity" evidence="7">
    <location>
        <begin position="88"/>
        <end position="111"/>
    </location>
</feature>
<comment type="caution">
    <text evidence="10">The sequence shown here is derived from an EMBL/GenBank/DDBJ whole genome shotgun (WGS) entry which is preliminary data.</text>
</comment>
<dbReference type="Pfam" id="PF04545">
    <property type="entry name" value="Sigma70_r4"/>
    <property type="match status" value="1"/>
</dbReference>
<feature type="domain" description="RNA polymerase sigma-70 region 2" evidence="8">
    <location>
        <begin position="155"/>
        <end position="223"/>
    </location>
</feature>
<dbReference type="InterPro" id="IPR014284">
    <property type="entry name" value="RNA_pol_sigma-70_dom"/>
</dbReference>
<keyword evidence="3 6" id="KW-0731">Sigma factor</keyword>
<sequence>MLPTIRRKNDACCRVVSARRNVADSGTAGGRRPRPGPTGRRTRRALRLRRGEGVLVGATAAARRARGAGAVSGEVRVVPAVRGYAAARASGAARSPIPPSASTSAGTATSGEAVPGNALPGDAAAGAATARHARAEADLSAALVAGDPDALAETYRRWGDPVHAAAARSLGDAREAEDVAQQVFLAVWRGRHGYRPDRGALGAWIVGITRRKVADALSARSRRRDLLVAVAERANTAPPPVGDPETVVDRVLVRDALARLPLPQRQVLALAFLQDLTQTQVAERTGMPLGTVKSHTRRGLLRLRQALENAVKDENNENDQNDQNNANNAKVHAAS</sequence>
<feature type="region of interest" description="Disordered" evidence="7">
    <location>
        <begin position="23"/>
        <end position="43"/>
    </location>
</feature>
<dbReference type="InterPro" id="IPR007627">
    <property type="entry name" value="RNA_pol_sigma70_r2"/>
</dbReference>
<dbReference type="Proteomes" id="UP000483802">
    <property type="component" value="Unassembled WGS sequence"/>
</dbReference>
<reference evidence="10 11" key="1">
    <citation type="submission" date="2019-11" db="EMBL/GenBank/DDBJ databases">
        <title>Streptomyces typhae sp. nov., a novel endophytic actinomycete isolated from the root of cattail pollen (Typha angustifolia L.).</title>
        <authorList>
            <person name="Peng C."/>
        </authorList>
    </citation>
    <scope>NUCLEOTIDE SEQUENCE [LARGE SCALE GENOMIC DNA]</scope>
    <source>
        <strain evidence="11">p1417</strain>
    </source>
</reference>
<dbReference type="InterPro" id="IPR013325">
    <property type="entry name" value="RNA_pol_sigma_r2"/>
</dbReference>
<feature type="domain" description="RNA polymerase sigma-70 region 4" evidence="9">
    <location>
        <begin position="256"/>
        <end position="305"/>
    </location>
</feature>
<evidence type="ECO:0000259" key="8">
    <source>
        <dbReference type="Pfam" id="PF04542"/>
    </source>
</evidence>
<dbReference type="GO" id="GO:0016987">
    <property type="term" value="F:sigma factor activity"/>
    <property type="evidence" value="ECO:0007669"/>
    <property type="project" value="UniProtKB-KW"/>
</dbReference>
<evidence type="ECO:0000313" key="11">
    <source>
        <dbReference type="Proteomes" id="UP000483802"/>
    </source>
</evidence>
<dbReference type="CDD" id="cd06171">
    <property type="entry name" value="Sigma70_r4"/>
    <property type="match status" value="1"/>
</dbReference>
<gene>
    <name evidence="10" type="ORF">GPA10_33180</name>
</gene>
<dbReference type="InterPro" id="IPR007630">
    <property type="entry name" value="RNA_pol_sigma70_r4"/>
</dbReference>
<dbReference type="InterPro" id="IPR036388">
    <property type="entry name" value="WH-like_DNA-bd_sf"/>
</dbReference>
<name>A0A6L6X6Y2_9ACTN</name>
<dbReference type="EMBL" id="WPNZ01000024">
    <property type="protein sequence ID" value="MVO89477.1"/>
    <property type="molecule type" value="Genomic_DNA"/>
</dbReference>
<dbReference type="GO" id="GO:0003677">
    <property type="term" value="F:DNA binding"/>
    <property type="evidence" value="ECO:0007669"/>
    <property type="project" value="UniProtKB-KW"/>
</dbReference>
<dbReference type="GO" id="GO:0006352">
    <property type="term" value="P:DNA-templated transcription initiation"/>
    <property type="evidence" value="ECO:0007669"/>
    <property type="project" value="InterPro"/>
</dbReference>
<dbReference type="InterPro" id="IPR000838">
    <property type="entry name" value="RNA_pol_sigma70_ECF_CS"/>
</dbReference>
<evidence type="ECO:0000256" key="3">
    <source>
        <dbReference type="ARBA" id="ARBA00023082"/>
    </source>
</evidence>
<dbReference type="Gene3D" id="1.10.1740.10">
    <property type="match status" value="1"/>
</dbReference>
<dbReference type="InterPro" id="IPR039425">
    <property type="entry name" value="RNA_pol_sigma-70-like"/>
</dbReference>
<feature type="region of interest" description="Disordered" evidence="7">
    <location>
        <begin position="312"/>
        <end position="335"/>
    </location>
</feature>
<evidence type="ECO:0000256" key="7">
    <source>
        <dbReference type="SAM" id="MobiDB-lite"/>
    </source>
</evidence>
<dbReference type="Pfam" id="PF04542">
    <property type="entry name" value="Sigma70_r2"/>
    <property type="match status" value="1"/>
</dbReference>
<dbReference type="InterPro" id="IPR013324">
    <property type="entry name" value="RNA_pol_sigma_r3/r4-like"/>
</dbReference>
<organism evidence="10 11">
    <name type="scientific">Streptomyces typhae</name>
    <dbReference type="NCBI Taxonomy" id="2681492"/>
    <lineage>
        <taxon>Bacteria</taxon>
        <taxon>Bacillati</taxon>
        <taxon>Actinomycetota</taxon>
        <taxon>Actinomycetes</taxon>
        <taxon>Kitasatosporales</taxon>
        <taxon>Streptomycetaceae</taxon>
        <taxon>Streptomyces</taxon>
    </lineage>
</organism>
<evidence type="ECO:0000256" key="6">
    <source>
        <dbReference type="RuleBase" id="RU000716"/>
    </source>
</evidence>
<keyword evidence="2 6" id="KW-0805">Transcription regulation</keyword>
<dbReference type="AlphaFoldDB" id="A0A6L6X6Y2"/>
<dbReference type="NCBIfam" id="TIGR02937">
    <property type="entry name" value="sigma70-ECF"/>
    <property type="match status" value="1"/>
</dbReference>
<accession>A0A6L6X6Y2</accession>